<dbReference type="Pfam" id="PF13007">
    <property type="entry name" value="LZ_Tnp_IS66"/>
    <property type="match status" value="1"/>
</dbReference>
<dbReference type="EMBL" id="LDSL01000128">
    <property type="protein sequence ID" value="KTT16251.1"/>
    <property type="molecule type" value="Genomic_DNA"/>
</dbReference>
<keyword evidence="6" id="KW-1185">Reference proteome</keyword>
<reference evidence="5 6" key="1">
    <citation type="journal article" date="2016" name="Front. Microbiol.">
        <title>Genomic Resource of Rice Seed Associated Bacteria.</title>
        <authorList>
            <person name="Midha S."/>
            <person name="Bansal K."/>
            <person name="Sharma S."/>
            <person name="Kumar N."/>
            <person name="Patil P.P."/>
            <person name="Chaudhry V."/>
            <person name="Patil P.B."/>
        </authorList>
    </citation>
    <scope>NUCLEOTIDE SEQUENCE [LARGE SCALE GENOMIC DNA]</scope>
    <source>
        <strain evidence="5 6">NS331</strain>
    </source>
</reference>
<feature type="domain" description="Transposase TnpC homeodomain" evidence="3">
    <location>
        <begin position="32"/>
        <end position="96"/>
    </location>
</feature>
<dbReference type="InterPro" id="IPR024474">
    <property type="entry name" value="Znf_dom_IS66"/>
</dbReference>
<proteinExistence type="predicted"/>
<evidence type="ECO:0000259" key="1">
    <source>
        <dbReference type="Pfam" id="PF03050"/>
    </source>
</evidence>
<sequence length="517" mass="56894">MPSPSAHPERLPDDPQWLKGEVKRLELLVQKLTLQLARQQRARFGASSERYADGQASLIEAESAQAEQPAAPSPKPALAAANQGLDRSLPAHLPHEQLLLSAPASEAHHDAQGRPCGCAACGGRLRALGHDVSHHLEYVPGRFKVIRTVREKQVCTACEAIWQAPAPSRPIPRGLAGAGLLLHVMVSKYCDHLPLHRLSRIFAREGVPIERATMAGWVEQVHTLLEPLVAALGRHVLQGAKVHADDTPVKVLAPGRGKTLTGRLWVYVRDDRPSAGTAAPAAWFRYSPDRKGEHPRAHLRGFGGILQADAYAGWGGLYEQGVTEAACWAHARRPWWDLYEQHRGDDGLAAQALRRIRALYAIEADIRGRPPDVRRAQRRARAAPLLLAFHAWLHGVLAQVSAKSELASAARYSLARWPALTRYVDDGRIEIDNSAAERAIRGVALGRNNYLFMGSHEGGHRAASLYSLMETAKLNALDPQAWLREVLARIADHPVNRIEELLPWNMAAQPWAQRKAA</sequence>
<evidence type="ECO:0000313" key="6">
    <source>
        <dbReference type="Proteomes" id="UP000072741"/>
    </source>
</evidence>
<feature type="domain" description="Transposase IS66 central" evidence="1">
    <location>
        <begin position="173"/>
        <end position="460"/>
    </location>
</feature>
<dbReference type="PANTHER" id="PTHR33678:SF1">
    <property type="entry name" value="BLL1576 PROTEIN"/>
    <property type="match status" value="1"/>
</dbReference>
<comment type="caution">
    <text evidence="5">The sequence shown here is derived from an EMBL/GenBank/DDBJ whole genome shotgun (WGS) entry which is preliminary data.</text>
</comment>
<organism evidence="5 6">
    <name type="scientific">Pseudacidovorax intermedius</name>
    <dbReference type="NCBI Taxonomy" id="433924"/>
    <lineage>
        <taxon>Bacteria</taxon>
        <taxon>Pseudomonadati</taxon>
        <taxon>Pseudomonadota</taxon>
        <taxon>Betaproteobacteria</taxon>
        <taxon>Burkholderiales</taxon>
        <taxon>Comamonadaceae</taxon>
        <taxon>Pseudacidovorax</taxon>
    </lineage>
</organism>
<feature type="domain" description="Transposase IS66 zinc-finger binding" evidence="2">
    <location>
        <begin position="115"/>
        <end position="159"/>
    </location>
</feature>
<dbReference type="InterPro" id="IPR052344">
    <property type="entry name" value="Transposase-related"/>
</dbReference>
<dbReference type="Pfam" id="PF13005">
    <property type="entry name" value="zf-IS66"/>
    <property type="match status" value="1"/>
</dbReference>
<evidence type="ECO:0000259" key="4">
    <source>
        <dbReference type="Pfam" id="PF13817"/>
    </source>
</evidence>
<dbReference type="Proteomes" id="UP000072741">
    <property type="component" value="Unassembled WGS sequence"/>
</dbReference>
<dbReference type="InterPro" id="IPR004291">
    <property type="entry name" value="Transposase_IS66_central"/>
</dbReference>
<dbReference type="InterPro" id="IPR039552">
    <property type="entry name" value="IS66_C"/>
</dbReference>
<gene>
    <name evidence="5" type="ORF">NS331_18705</name>
</gene>
<dbReference type="PATRIC" id="fig|433924.3.peg.728"/>
<accession>A0A147GP96</accession>
<name>A0A147GP96_9BURK</name>
<dbReference type="RefSeq" id="WP_058643459.1">
    <property type="nucleotide sequence ID" value="NZ_LDSL01000128.1"/>
</dbReference>
<dbReference type="Pfam" id="PF03050">
    <property type="entry name" value="DDE_Tnp_IS66"/>
    <property type="match status" value="1"/>
</dbReference>
<dbReference type="Pfam" id="PF13817">
    <property type="entry name" value="DDE_Tnp_IS66_C"/>
    <property type="match status" value="1"/>
</dbReference>
<dbReference type="AlphaFoldDB" id="A0A147GP96"/>
<protein>
    <submittedName>
        <fullName evidence="5">Transposase</fullName>
    </submittedName>
</protein>
<evidence type="ECO:0000313" key="5">
    <source>
        <dbReference type="EMBL" id="KTT16251.1"/>
    </source>
</evidence>
<dbReference type="NCBIfam" id="NF033517">
    <property type="entry name" value="transpos_IS66"/>
    <property type="match status" value="1"/>
</dbReference>
<dbReference type="PANTHER" id="PTHR33678">
    <property type="entry name" value="BLL1576 PROTEIN"/>
    <property type="match status" value="1"/>
</dbReference>
<dbReference type="InterPro" id="IPR024463">
    <property type="entry name" value="Transposase_TnpC_homeodom"/>
</dbReference>
<evidence type="ECO:0000259" key="2">
    <source>
        <dbReference type="Pfam" id="PF13005"/>
    </source>
</evidence>
<feature type="domain" description="Transposase IS66 C-terminal" evidence="4">
    <location>
        <begin position="467"/>
        <end position="504"/>
    </location>
</feature>
<evidence type="ECO:0000259" key="3">
    <source>
        <dbReference type="Pfam" id="PF13007"/>
    </source>
</evidence>